<keyword evidence="2" id="KW-1003">Cell membrane</keyword>
<evidence type="ECO:0000313" key="10">
    <source>
        <dbReference type="Proteomes" id="UP000295411"/>
    </source>
</evidence>
<dbReference type="RefSeq" id="WP_133402636.1">
    <property type="nucleotide sequence ID" value="NZ_SMTK01000001.1"/>
</dbReference>
<evidence type="ECO:0000256" key="1">
    <source>
        <dbReference type="ARBA" id="ARBA00004651"/>
    </source>
</evidence>
<dbReference type="Proteomes" id="UP000295411">
    <property type="component" value="Unassembled WGS sequence"/>
</dbReference>
<feature type="domain" description="Cardiolipin synthase N-terminal" evidence="8">
    <location>
        <begin position="30"/>
        <end position="73"/>
    </location>
</feature>
<dbReference type="OrthoDB" id="4479409at2"/>
<accession>A0A4R5U3N6</accession>
<sequence>MVTIAEDSLNPVIPDAWELSAQGAGALAVAIVVVALISIARSRHLTRTAQAVWVLMVLAFPILGPASWFVVGRRSAAPTSSHLQSIAPTAGSHDDW</sequence>
<evidence type="ECO:0000256" key="6">
    <source>
        <dbReference type="SAM" id="MobiDB-lite"/>
    </source>
</evidence>
<dbReference type="EMBL" id="SMTK01000001">
    <property type="protein sequence ID" value="TDK28228.1"/>
    <property type="molecule type" value="Genomic_DNA"/>
</dbReference>
<feature type="region of interest" description="Disordered" evidence="6">
    <location>
        <begin position="77"/>
        <end position="96"/>
    </location>
</feature>
<evidence type="ECO:0000256" key="4">
    <source>
        <dbReference type="ARBA" id="ARBA00022989"/>
    </source>
</evidence>
<name>A0A4R5U3N6_9MICC</name>
<gene>
    <name evidence="9" type="ORF">E2F48_03875</name>
</gene>
<dbReference type="AlphaFoldDB" id="A0A4R5U3N6"/>
<feature type="transmembrane region" description="Helical" evidence="7">
    <location>
        <begin position="20"/>
        <end position="39"/>
    </location>
</feature>
<dbReference type="GO" id="GO:0005886">
    <property type="term" value="C:plasma membrane"/>
    <property type="evidence" value="ECO:0007669"/>
    <property type="project" value="UniProtKB-SubCell"/>
</dbReference>
<evidence type="ECO:0000256" key="7">
    <source>
        <dbReference type="SAM" id="Phobius"/>
    </source>
</evidence>
<evidence type="ECO:0000256" key="2">
    <source>
        <dbReference type="ARBA" id="ARBA00022475"/>
    </source>
</evidence>
<keyword evidence="4 7" id="KW-1133">Transmembrane helix</keyword>
<dbReference type="Pfam" id="PF13396">
    <property type="entry name" value="PLDc_N"/>
    <property type="match status" value="1"/>
</dbReference>
<dbReference type="InterPro" id="IPR027379">
    <property type="entry name" value="CLS_N"/>
</dbReference>
<keyword evidence="3 7" id="KW-0812">Transmembrane</keyword>
<comment type="subcellular location">
    <subcellularLocation>
        <location evidence="1">Cell membrane</location>
        <topology evidence="1">Multi-pass membrane protein</topology>
    </subcellularLocation>
</comment>
<keyword evidence="10" id="KW-1185">Reference proteome</keyword>
<feature type="compositionally biased region" description="Polar residues" evidence="6">
    <location>
        <begin position="77"/>
        <end position="87"/>
    </location>
</feature>
<comment type="caution">
    <text evidence="9">The sequence shown here is derived from an EMBL/GenBank/DDBJ whole genome shotgun (WGS) entry which is preliminary data.</text>
</comment>
<keyword evidence="5 7" id="KW-0472">Membrane</keyword>
<reference evidence="9 10" key="1">
    <citation type="submission" date="2019-03" db="EMBL/GenBank/DDBJ databases">
        <title>Arthrobacter sp. nov., an bacterium isolated from biocrust in Mu Us Desert.</title>
        <authorList>
            <person name="Lixiong L."/>
        </authorList>
    </citation>
    <scope>NUCLEOTIDE SEQUENCE [LARGE SCALE GENOMIC DNA]</scope>
    <source>
        <strain evidence="9 10">SLN-3</strain>
    </source>
</reference>
<proteinExistence type="predicted"/>
<organism evidence="9 10">
    <name type="scientific">Arthrobacter crusticola</name>
    <dbReference type="NCBI Taxonomy" id="2547960"/>
    <lineage>
        <taxon>Bacteria</taxon>
        <taxon>Bacillati</taxon>
        <taxon>Actinomycetota</taxon>
        <taxon>Actinomycetes</taxon>
        <taxon>Micrococcales</taxon>
        <taxon>Micrococcaceae</taxon>
        <taxon>Arthrobacter</taxon>
    </lineage>
</organism>
<evidence type="ECO:0000313" key="9">
    <source>
        <dbReference type="EMBL" id="TDK28228.1"/>
    </source>
</evidence>
<protein>
    <submittedName>
        <fullName evidence="9">PLDc_N domain-containing protein</fullName>
    </submittedName>
</protein>
<evidence type="ECO:0000256" key="5">
    <source>
        <dbReference type="ARBA" id="ARBA00023136"/>
    </source>
</evidence>
<feature type="transmembrane region" description="Helical" evidence="7">
    <location>
        <begin position="51"/>
        <end position="71"/>
    </location>
</feature>
<evidence type="ECO:0000259" key="8">
    <source>
        <dbReference type="Pfam" id="PF13396"/>
    </source>
</evidence>
<evidence type="ECO:0000256" key="3">
    <source>
        <dbReference type="ARBA" id="ARBA00022692"/>
    </source>
</evidence>